<evidence type="ECO:0000313" key="3">
    <source>
        <dbReference type="Proteomes" id="UP000076871"/>
    </source>
</evidence>
<proteinExistence type="predicted"/>
<gene>
    <name evidence="2" type="ORF">LAESUDRAFT_236897</name>
</gene>
<protein>
    <submittedName>
        <fullName evidence="2">Uncharacterized protein</fullName>
    </submittedName>
</protein>
<keyword evidence="3" id="KW-1185">Reference proteome</keyword>
<dbReference type="AlphaFoldDB" id="A0A165DNF4"/>
<dbReference type="RefSeq" id="XP_040763005.1">
    <property type="nucleotide sequence ID" value="XM_040901682.1"/>
</dbReference>
<dbReference type="GeneID" id="63818714"/>
<name>A0A165DNF4_9APHY</name>
<organism evidence="2 3">
    <name type="scientific">Laetiporus sulphureus 93-53</name>
    <dbReference type="NCBI Taxonomy" id="1314785"/>
    <lineage>
        <taxon>Eukaryota</taxon>
        <taxon>Fungi</taxon>
        <taxon>Dikarya</taxon>
        <taxon>Basidiomycota</taxon>
        <taxon>Agaricomycotina</taxon>
        <taxon>Agaricomycetes</taxon>
        <taxon>Polyporales</taxon>
        <taxon>Laetiporus</taxon>
    </lineage>
</organism>
<dbReference type="Proteomes" id="UP000076871">
    <property type="component" value="Unassembled WGS sequence"/>
</dbReference>
<sequence>MLSSPKGLGTSQHIRRPPPQTRSITSVSTFNVQRSTFNIQLQDVSLVDSQSIFSVQPRQPLTTLCLVASVRQFNCTENSEQKPGSFFHAGFICFPTSSVCAANILELSTGVRGNPCTTISKKTTPRRLLDSERRTDRGELSCCSTYTTLSTTLLSGNIRYMPN</sequence>
<feature type="region of interest" description="Disordered" evidence="1">
    <location>
        <begin position="1"/>
        <end position="24"/>
    </location>
</feature>
<accession>A0A165DNF4</accession>
<reference evidence="2 3" key="1">
    <citation type="journal article" date="2016" name="Mol. Biol. Evol.">
        <title>Comparative Genomics of Early-Diverging Mushroom-Forming Fungi Provides Insights into the Origins of Lignocellulose Decay Capabilities.</title>
        <authorList>
            <person name="Nagy L.G."/>
            <person name="Riley R."/>
            <person name="Tritt A."/>
            <person name="Adam C."/>
            <person name="Daum C."/>
            <person name="Floudas D."/>
            <person name="Sun H."/>
            <person name="Yadav J.S."/>
            <person name="Pangilinan J."/>
            <person name="Larsson K.H."/>
            <person name="Matsuura K."/>
            <person name="Barry K."/>
            <person name="Labutti K."/>
            <person name="Kuo R."/>
            <person name="Ohm R.A."/>
            <person name="Bhattacharya S.S."/>
            <person name="Shirouzu T."/>
            <person name="Yoshinaga Y."/>
            <person name="Martin F.M."/>
            <person name="Grigoriev I.V."/>
            <person name="Hibbett D.S."/>
        </authorList>
    </citation>
    <scope>NUCLEOTIDE SEQUENCE [LARGE SCALE GENOMIC DNA]</scope>
    <source>
        <strain evidence="2 3">93-53</strain>
    </source>
</reference>
<dbReference type="InParanoid" id="A0A165DNF4"/>
<evidence type="ECO:0000256" key="1">
    <source>
        <dbReference type="SAM" id="MobiDB-lite"/>
    </source>
</evidence>
<dbReference type="EMBL" id="KV427631">
    <property type="protein sequence ID" value="KZT05265.1"/>
    <property type="molecule type" value="Genomic_DNA"/>
</dbReference>
<evidence type="ECO:0000313" key="2">
    <source>
        <dbReference type="EMBL" id="KZT05265.1"/>
    </source>
</evidence>